<dbReference type="Pfam" id="PF00106">
    <property type="entry name" value="adh_short"/>
    <property type="match status" value="1"/>
</dbReference>
<dbReference type="HOGENOM" id="CLU_010194_44_6_1"/>
<name>A0A086TDP2_HAPC1</name>
<dbReference type="STRING" id="857340.A0A086TDP2"/>
<evidence type="ECO:0000313" key="4">
    <source>
        <dbReference type="Proteomes" id="UP000029964"/>
    </source>
</evidence>
<dbReference type="GO" id="GO:0016491">
    <property type="term" value="F:oxidoreductase activity"/>
    <property type="evidence" value="ECO:0007669"/>
    <property type="project" value="UniProtKB-KW"/>
</dbReference>
<dbReference type="EMBL" id="JPKY01000009">
    <property type="protein sequence ID" value="KFH47474.1"/>
    <property type="molecule type" value="Genomic_DNA"/>
</dbReference>
<reference evidence="4" key="1">
    <citation type="journal article" date="2014" name="Genome Announc.">
        <title>Genome sequence and annotation of Acremonium chrysogenum, producer of the beta-lactam antibiotic cephalosporin C.</title>
        <authorList>
            <person name="Terfehr D."/>
            <person name="Dahlmann T.A."/>
            <person name="Specht T."/>
            <person name="Zadra I."/>
            <person name="Kuernsteiner H."/>
            <person name="Kueck U."/>
        </authorList>
    </citation>
    <scope>NUCLEOTIDE SEQUENCE [LARGE SCALE GENOMIC DNA]</scope>
    <source>
        <strain evidence="4">ATCC 11550 / CBS 779.69 / DSM 880 / IAM 14645 / JCM 23072 / IMI 49137</strain>
    </source>
</reference>
<protein>
    <submittedName>
        <fullName evidence="3">Putative oxidoreductase-like protein</fullName>
    </submittedName>
</protein>
<dbReference type="AlphaFoldDB" id="A0A086TDP2"/>
<accession>A0A086TDP2</accession>
<dbReference type="Gene3D" id="3.40.50.720">
    <property type="entry name" value="NAD(P)-binding Rossmann-like Domain"/>
    <property type="match status" value="1"/>
</dbReference>
<dbReference type="PRINTS" id="PR00081">
    <property type="entry name" value="GDHRDH"/>
</dbReference>
<evidence type="ECO:0000313" key="3">
    <source>
        <dbReference type="EMBL" id="KFH47474.1"/>
    </source>
</evidence>
<dbReference type="SUPFAM" id="SSF51735">
    <property type="entry name" value="NAD(P)-binding Rossmann-fold domains"/>
    <property type="match status" value="1"/>
</dbReference>
<proteinExistence type="inferred from homology"/>
<dbReference type="PANTHER" id="PTHR24320">
    <property type="entry name" value="RETINOL DEHYDROGENASE"/>
    <property type="match status" value="1"/>
</dbReference>
<keyword evidence="4" id="KW-1185">Reference proteome</keyword>
<dbReference type="PANTHER" id="PTHR24320:SF154">
    <property type="entry name" value="OXIDOREDUCTASE, SHORT-CHAIN DEHYDROGENASE_REDUCTASE FAMILY (AFU_ORTHOLOGUE AFUA_2G04560)"/>
    <property type="match status" value="1"/>
</dbReference>
<comment type="similarity">
    <text evidence="1">Belongs to the short-chain dehydrogenases/reductases (SDR) family.</text>
</comment>
<dbReference type="Proteomes" id="UP000029964">
    <property type="component" value="Unassembled WGS sequence"/>
</dbReference>
<dbReference type="InterPro" id="IPR002347">
    <property type="entry name" value="SDR_fam"/>
</dbReference>
<evidence type="ECO:0000256" key="2">
    <source>
        <dbReference type="ARBA" id="ARBA00023002"/>
    </source>
</evidence>
<dbReference type="InterPro" id="IPR036291">
    <property type="entry name" value="NAD(P)-bd_dom_sf"/>
</dbReference>
<comment type="caution">
    <text evidence="3">The sequence shown here is derived from an EMBL/GenBank/DDBJ whole genome shotgun (WGS) entry which is preliminary data.</text>
</comment>
<dbReference type="OrthoDB" id="191139at2759"/>
<keyword evidence="2" id="KW-0560">Oxidoreductase</keyword>
<gene>
    <name evidence="3" type="ORF">ACRE_016840</name>
</gene>
<evidence type="ECO:0000256" key="1">
    <source>
        <dbReference type="ARBA" id="ARBA00006484"/>
    </source>
</evidence>
<organism evidence="3 4">
    <name type="scientific">Hapsidospora chrysogenum (strain ATCC 11550 / CBS 779.69 / DSM 880 / IAM 14645 / JCM 23072 / IMI 49137)</name>
    <name type="common">Acremonium chrysogenum</name>
    <dbReference type="NCBI Taxonomy" id="857340"/>
    <lineage>
        <taxon>Eukaryota</taxon>
        <taxon>Fungi</taxon>
        <taxon>Dikarya</taxon>
        <taxon>Ascomycota</taxon>
        <taxon>Pezizomycotina</taxon>
        <taxon>Sordariomycetes</taxon>
        <taxon>Hypocreomycetidae</taxon>
        <taxon>Hypocreales</taxon>
        <taxon>Bionectriaceae</taxon>
        <taxon>Hapsidospora</taxon>
    </lineage>
</organism>
<sequence>MPFDPLKDIPDLSGRAILVTGGLGAVTIKFLAPRNPSVIYLCARPVSIPSAETLVSEIKTSSPDVNIRILPLDLSSLAGVRKFADDFLEEAGRLDLLFLNAGISTTAPALTEDGYESQFGINYVGHALLTQLLMPKLLETAAKLDESNRVRIMVTSSMAAHINPPPTGLALNEMKNNANPLDSAYQRYAHSKLAAILFARKLAQLYPSIQTVAFNPGQVKTDLFRKANGLNWWVNTFLAVPLMHLTGVSPEKGVENGLWVAFSDEVKNGAYYEPVGVLTEGKKFFADQELTEELWQWTNDELAAHGGPGWPDA</sequence>